<comment type="subunit">
    <text evidence="3">Homotrimer.</text>
</comment>
<dbReference type="GO" id="GO:0008674">
    <property type="term" value="F:2-dehydro-3-deoxy-6-phosphogalactonate aldolase activity"/>
    <property type="evidence" value="ECO:0007669"/>
    <property type="project" value="UniProtKB-EC"/>
</dbReference>
<dbReference type="Pfam" id="PF01081">
    <property type="entry name" value="Aldolase"/>
    <property type="match status" value="1"/>
</dbReference>
<dbReference type="InterPro" id="IPR000887">
    <property type="entry name" value="Aldlse_KDPG_KHG"/>
</dbReference>
<keyword evidence="5" id="KW-0119">Carbohydrate metabolism</keyword>
<comment type="pathway">
    <text evidence="1">Carbohydrate acid metabolism.</text>
</comment>
<organism evidence="6 7">
    <name type="scientific">Brooklawnia cerclae</name>
    <dbReference type="NCBI Taxonomy" id="349934"/>
    <lineage>
        <taxon>Bacteria</taxon>
        <taxon>Bacillati</taxon>
        <taxon>Actinomycetota</taxon>
        <taxon>Actinomycetes</taxon>
        <taxon>Propionibacteriales</taxon>
        <taxon>Propionibacteriaceae</taxon>
        <taxon>Brooklawnia</taxon>
    </lineage>
</organism>
<evidence type="ECO:0000256" key="1">
    <source>
        <dbReference type="ARBA" id="ARBA00004761"/>
    </source>
</evidence>
<reference evidence="6 7" key="1">
    <citation type="submission" date="2020-02" db="EMBL/GenBank/DDBJ databases">
        <title>Sequencing the genomes of 1000 actinobacteria strains.</title>
        <authorList>
            <person name="Klenk H.-P."/>
        </authorList>
    </citation>
    <scope>NUCLEOTIDE SEQUENCE [LARGE SCALE GENOMIC DNA]</scope>
    <source>
        <strain evidence="6 7">DSM 19609</strain>
    </source>
</reference>
<name>A0ABX0SHA8_9ACTN</name>
<dbReference type="EMBL" id="JAAMOZ010000001">
    <property type="protein sequence ID" value="NIH57785.1"/>
    <property type="molecule type" value="Genomic_DNA"/>
</dbReference>
<dbReference type="SUPFAM" id="SSF51569">
    <property type="entry name" value="Aldolase"/>
    <property type="match status" value="1"/>
</dbReference>
<dbReference type="InterPro" id="IPR013785">
    <property type="entry name" value="Aldolase_TIM"/>
</dbReference>
<accession>A0ABX0SHA8</accession>
<evidence type="ECO:0000256" key="4">
    <source>
        <dbReference type="ARBA" id="ARBA00023239"/>
    </source>
</evidence>
<dbReference type="Proteomes" id="UP000749311">
    <property type="component" value="Unassembled WGS sequence"/>
</dbReference>
<comment type="similarity">
    <text evidence="2">Belongs to the KHG/KDPG aldolase family.</text>
</comment>
<sequence>MADQLGLIAILRGITPAEATKIADAIVAAGISTLEVPLNSPDPFTSISRLRERLGSSAVVGAGTVLSVEDVRKCHEADAQIVVAPTIDTEVVTAALELGMTPIPGVATATEAFQAYRAGARQLKIFPANVLGVATMKAWRDVLPRDVSLLPVGGVDASTIGTWAVNGADGAGIGGALYRPGRGADVVGQRAHDLVAAWTGKRTM</sequence>
<dbReference type="Gene3D" id="3.20.20.70">
    <property type="entry name" value="Aldolase class I"/>
    <property type="match status" value="1"/>
</dbReference>
<dbReference type="CDD" id="cd00452">
    <property type="entry name" value="KDPG_aldolase"/>
    <property type="match status" value="1"/>
</dbReference>
<comment type="caution">
    <text evidence="6">The sequence shown here is derived from an EMBL/GenBank/DDBJ whole genome shotgun (WGS) entry which is preliminary data.</text>
</comment>
<dbReference type="PANTHER" id="PTHR30246">
    <property type="entry name" value="2-KETO-3-DEOXY-6-PHOSPHOGLUCONATE ALDOLASE"/>
    <property type="match status" value="1"/>
</dbReference>
<proteinExistence type="inferred from homology"/>
<keyword evidence="7" id="KW-1185">Reference proteome</keyword>
<evidence type="ECO:0000256" key="3">
    <source>
        <dbReference type="ARBA" id="ARBA00011233"/>
    </source>
</evidence>
<evidence type="ECO:0000313" key="6">
    <source>
        <dbReference type="EMBL" id="NIH57785.1"/>
    </source>
</evidence>
<dbReference type="PANTHER" id="PTHR30246:SF1">
    <property type="entry name" value="2-DEHYDRO-3-DEOXY-6-PHOSPHOGALACTONATE ALDOLASE-RELATED"/>
    <property type="match status" value="1"/>
</dbReference>
<dbReference type="RefSeq" id="WP_167168057.1">
    <property type="nucleotide sequence ID" value="NZ_BAAAOO010000007.1"/>
</dbReference>
<gene>
    <name evidence="6" type="ORF">FB473_002430</name>
</gene>
<protein>
    <submittedName>
        <fullName evidence="6">2-dehydro-3-deoxyphosphogalactonate aldolase</fullName>
        <ecNumber evidence="6">4.1.2.21</ecNumber>
    </submittedName>
</protein>
<keyword evidence="4 6" id="KW-0456">Lyase</keyword>
<dbReference type="NCBIfam" id="NF006600">
    <property type="entry name" value="PRK09140.1"/>
    <property type="match status" value="1"/>
</dbReference>
<evidence type="ECO:0000256" key="5">
    <source>
        <dbReference type="ARBA" id="ARBA00023277"/>
    </source>
</evidence>
<evidence type="ECO:0000256" key="2">
    <source>
        <dbReference type="ARBA" id="ARBA00006906"/>
    </source>
</evidence>
<dbReference type="EC" id="4.1.2.21" evidence="6"/>
<evidence type="ECO:0000313" key="7">
    <source>
        <dbReference type="Proteomes" id="UP000749311"/>
    </source>
</evidence>